<dbReference type="SUPFAM" id="SSF54637">
    <property type="entry name" value="Thioesterase/thiol ester dehydrase-isomerase"/>
    <property type="match status" value="1"/>
</dbReference>
<reference evidence="2" key="1">
    <citation type="submission" date="2016-11" db="EMBL/GenBank/DDBJ databases">
        <authorList>
            <person name="Varghese N."/>
            <person name="Submissions S."/>
        </authorList>
    </citation>
    <scope>NUCLEOTIDE SEQUENCE [LARGE SCALE GENOMIC DNA]</scope>
    <source>
        <strain evidence="2">DSM 16219</strain>
    </source>
</reference>
<keyword evidence="2" id="KW-1185">Reference proteome</keyword>
<organism evidence="1 2">
    <name type="scientific">Desulfatibacillum alkenivorans DSM 16219</name>
    <dbReference type="NCBI Taxonomy" id="1121393"/>
    <lineage>
        <taxon>Bacteria</taxon>
        <taxon>Pseudomonadati</taxon>
        <taxon>Thermodesulfobacteriota</taxon>
        <taxon>Desulfobacteria</taxon>
        <taxon>Desulfobacterales</taxon>
        <taxon>Desulfatibacillaceae</taxon>
        <taxon>Desulfatibacillum</taxon>
    </lineage>
</organism>
<evidence type="ECO:0000313" key="2">
    <source>
        <dbReference type="Proteomes" id="UP000183994"/>
    </source>
</evidence>
<dbReference type="InterPro" id="IPR029069">
    <property type="entry name" value="HotDog_dom_sf"/>
</dbReference>
<evidence type="ECO:0000313" key="1">
    <source>
        <dbReference type="EMBL" id="SHK71593.1"/>
    </source>
</evidence>
<dbReference type="Pfam" id="PF14539">
    <property type="entry name" value="DUF4442"/>
    <property type="match status" value="1"/>
</dbReference>
<gene>
    <name evidence="1" type="ORF">SAMN02745216_03963</name>
</gene>
<accession>A0A1M6UQZ7</accession>
<dbReference type="OrthoDB" id="572024at2"/>
<name>A0A1M6UQZ7_9BACT</name>
<sequence>MELVGNRKETLMSNDFVKQLEASLYEMLPLVKALDIKLEEARPGYVVSSMSRTPIVVNHIDAFHAGALYTFAETAAGAVIAASFDLGKITLINKRGEINYQKLVKEKVICKAAIPQGAIEVLTKEVMHSGKAVFPYTVVLELPGGEPACEVTFDFYMYRNRE</sequence>
<dbReference type="Proteomes" id="UP000183994">
    <property type="component" value="Unassembled WGS sequence"/>
</dbReference>
<dbReference type="CDD" id="cd03443">
    <property type="entry name" value="PaaI_thioesterase"/>
    <property type="match status" value="1"/>
</dbReference>
<dbReference type="AlphaFoldDB" id="A0A1M6UQZ7"/>
<proteinExistence type="predicted"/>
<protein>
    <submittedName>
        <fullName evidence="1">Acyl-coenzyme A thioesterase PaaI, contains HGG motif</fullName>
    </submittedName>
</protein>
<dbReference type="InterPro" id="IPR027961">
    <property type="entry name" value="DUF4442"/>
</dbReference>
<dbReference type="EMBL" id="FQZU01000031">
    <property type="protein sequence ID" value="SHK71593.1"/>
    <property type="molecule type" value="Genomic_DNA"/>
</dbReference>
<dbReference type="STRING" id="1121393.SAMN02745216_03963"/>
<dbReference type="Gene3D" id="3.10.129.10">
    <property type="entry name" value="Hotdog Thioesterase"/>
    <property type="match status" value="1"/>
</dbReference>